<gene>
    <name evidence="2" type="ORF">ASPSYDRAFT_704946</name>
</gene>
<sequence>MEFESTGTHKQTASWPYRMQFLNLYTSNVQSRPSRHCLCGRARPCGSSWMRADTPRGHSFYFPLAPSFLHWLLLVLLRICIRVTTRPCGGADSGCEGEDFAEIGVHSLRTQEDASILVEALIGGEEVGNLYCSCFGLGMRTWVVDLSLHSVHAFNDRPVAVHRIQQ</sequence>
<feature type="transmembrane region" description="Helical" evidence="1">
    <location>
        <begin position="60"/>
        <end position="77"/>
    </location>
</feature>
<keyword evidence="1" id="KW-1133">Transmembrane helix</keyword>
<dbReference type="VEuPathDB" id="FungiDB:ASPSYDRAFT_704946"/>
<accession>A0A1L9SZ35</accession>
<dbReference type="GeneID" id="63766583"/>
<keyword evidence="1" id="KW-0812">Transmembrane</keyword>
<evidence type="ECO:0000256" key="1">
    <source>
        <dbReference type="SAM" id="Phobius"/>
    </source>
</evidence>
<dbReference type="EMBL" id="KV878601">
    <property type="protein sequence ID" value="OJJ52482.1"/>
    <property type="molecule type" value="Genomic_DNA"/>
</dbReference>
<keyword evidence="3" id="KW-1185">Reference proteome</keyword>
<evidence type="ECO:0000313" key="3">
    <source>
        <dbReference type="Proteomes" id="UP000184356"/>
    </source>
</evidence>
<dbReference type="Proteomes" id="UP000184356">
    <property type="component" value="Unassembled WGS sequence"/>
</dbReference>
<dbReference type="AlphaFoldDB" id="A0A1L9SZ35"/>
<protein>
    <submittedName>
        <fullName evidence="2">Uncharacterized protein</fullName>
    </submittedName>
</protein>
<dbReference type="RefSeq" id="XP_040696288.1">
    <property type="nucleotide sequence ID" value="XM_040850510.1"/>
</dbReference>
<organism evidence="2 3">
    <name type="scientific">Aspergillus sydowii CBS 593.65</name>
    <dbReference type="NCBI Taxonomy" id="1036612"/>
    <lineage>
        <taxon>Eukaryota</taxon>
        <taxon>Fungi</taxon>
        <taxon>Dikarya</taxon>
        <taxon>Ascomycota</taxon>
        <taxon>Pezizomycotina</taxon>
        <taxon>Eurotiomycetes</taxon>
        <taxon>Eurotiomycetidae</taxon>
        <taxon>Eurotiales</taxon>
        <taxon>Aspergillaceae</taxon>
        <taxon>Aspergillus</taxon>
        <taxon>Aspergillus subgen. Nidulantes</taxon>
    </lineage>
</organism>
<keyword evidence="1" id="KW-0472">Membrane</keyword>
<proteinExistence type="predicted"/>
<name>A0A1L9SZ35_9EURO</name>
<evidence type="ECO:0000313" key="2">
    <source>
        <dbReference type="EMBL" id="OJJ52482.1"/>
    </source>
</evidence>
<reference evidence="3" key="1">
    <citation type="journal article" date="2017" name="Genome Biol.">
        <title>Comparative genomics reveals high biological diversity and specific adaptations in the industrially and medically important fungal genus Aspergillus.</title>
        <authorList>
            <person name="de Vries R.P."/>
            <person name="Riley R."/>
            <person name="Wiebenga A."/>
            <person name="Aguilar-Osorio G."/>
            <person name="Amillis S."/>
            <person name="Uchima C.A."/>
            <person name="Anderluh G."/>
            <person name="Asadollahi M."/>
            <person name="Askin M."/>
            <person name="Barry K."/>
            <person name="Battaglia E."/>
            <person name="Bayram O."/>
            <person name="Benocci T."/>
            <person name="Braus-Stromeyer S.A."/>
            <person name="Caldana C."/>
            <person name="Canovas D."/>
            <person name="Cerqueira G.C."/>
            <person name="Chen F."/>
            <person name="Chen W."/>
            <person name="Choi C."/>
            <person name="Clum A."/>
            <person name="Dos Santos R.A."/>
            <person name="Damasio A.R."/>
            <person name="Diallinas G."/>
            <person name="Emri T."/>
            <person name="Fekete E."/>
            <person name="Flipphi M."/>
            <person name="Freyberg S."/>
            <person name="Gallo A."/>
            <person name="Gournas C."/>
            <person name="Habgood R."/>
            <person name="Hainaut M."/>
            <person name="Harispe M.L."/>
            <person name="Henrissat B."/>
            <person name="Hilden K.S."/>
            <person name="Hope R."/>
            <person name="Hossain A."/>
            <person name="Karabika E."/>
            <person name="Karaffa L."/>
            <person name="Karanyi Z."/>
            <person name="Krasevec N."/>
            <person name="Kuo A."/>
            <person name="Kusch H."/>
            <person name="LaButti K."/>
            <person name="Lagendijk E.L."/>
            <person name="Lapidus A."/>
            <person name="Levasseur A."/>
            <person name="Lindquist E."/>
            <person name="Lipzen A."/>
            <person name="Logrieco A.F."/>
            <person name="MacCabe A."/>
            <person name="Maekelae M.R."/>
            <person name="Malavazi I."/>
            <person name="Melin P."/>
            <person name="Meyer V."/>
            <person name="Mielnichuk N."/>
            <person name="Miskei M."/>
            <person name="Molnar A.P."/>
            <person name="Mule G."/>
            <person name="Ngan C.Y."/>
            <person name="Orejas M."/>
            <person name="Orosz E."/>
            <person name="Ouedraogo J.P."/>
            <person name="Overkamp K.M."/>
            <person name="Park H.-S."/>
            <person name="Perrone G."/>
            <person name="Piumi F."/>
            <person name="Punt P.J."/>
            <person name="Ram A.F."/>
            <person name="Ramon A."/>
            <person name="Rauscher S."/>
            <person name="Record E."/>
            <person name="Riano-Pachon D.M."/>
            <person name="Robert V."/>
            <person name="Roehrig J."/>
            <person name="Ruller R."/>
            <person name="Salamov A."/>
            <person name="Salih N.S."/>
            <person name="Samson R.A."/>
            <person name="Sandor E."/>
            <person name="Sanguinetti M."/>
            <person name="Schuetze T."/>
            <person name="Sepcic K."/>
            <person name="Shelest E."/>
            <person name="Sherlock G."/>
            <person name="Sophianopoulou V."/>
            <person name="Squina F.M."/>
            <person name="Sun H."/>
            <person name="Susca A."/>
            <person name="Todd R.B."/>
            <person name="Tsang A."/>
            <person name="Unkles S.E."/>
            <person name="van de Wiele N."/>
            <person name="van Rossen-Uffink D."/>
            <person name="Oliveira J.V."/>
            <person name="Vesth T.C."/>
            <person name="Visser J."/>
            <person name="Yu J.-H."/>
            <person name="Zhou M."/>
            <person name="Andersen M.R."/>
            <person name="Archer D.B."/>
            <person name="Baker S.E."/>
            <person name="Benoit I."/>
            <person name="Brakhage A.A."/>
            <person name="Braus G.H."/>
            <person name="Fischer R."/>
            <person name="Frisvad J.C."/>
            <person name="Goldman G.H."/>
            <person name="Houbraken J."/>
            <person name="Oakley B."/>
            <person name="Pocsi I."/>
            <person name="Scazzocchio C."/>
            <person name="Seiboth B."/>
            <person name="vanKuyk P.A."/>
            <person name="Wortman J."/>
            <person name="Dyer P.S."/>
            <person name="Grigoriev I.V."/>
        </authorList>
    </citation>
    <scope>NUCLEOTIDE SEQUENCE [LARGE SCALE GENOMIC DNA]</scope>
    <source>
        <strain evidence="3">CBS 593.65</strain>
    </source>
</reference>